<dbReference type="SUPFAM" id="SSF50978">
    <property type="entry name" value="WD40 repeat-like"/>
    <property type="match status" value="1"/>
</dbReference>
<dbReference type="PROSITE" id="PS00678">
    <property type="entry name" value="WD_REPEATS_1"/>
    <property type="match status" value="2"/>
</dbReference>
<reference evidence="4 5" key="1">
    <citation type="journal article" date="2013" name="Curr. Biol.">
        <title>The Genome of the Foraminiferan Reticulomyxa filosa.</title>
        <authorList>
            <person name="Glockner G."/>
            <person name="Hulsmann N."/>
            <person name="Schleicher M."/>
            <person name="Noegel A.A."/>
            <person name="Eichinger L."/>
            <person name="Gallinger C."/>
            <person name="Pawlowski J."/>
            <person name="Sierra R."/>
            <person name="Euteneuer U."/>
            <person name="Pillet L."/>
            <person name="Moustafa A."/>
            <person name="Platzer M."/>
            <person name="Groth M."/>
            <person name="Szafranski K."/>
            <person name="Schliwa M."/>
        </authorList>
    </citation>
    <scope>NUCLEOTIDE SEQUENCE [LARGE SCALE GENOMIC DNA]</scope>
</reference>
<dbReference type="Pfam" id="PF00400">
    <property type="entry name" value="WD40"/>
    <property type="match status" value="2"/>
</dbReference>
<dbReference type="InterPro" id="IPR001680">
    <property type="entry name" value="WD40_rpt"/>
</dbReference>
<dbReference type="GO" id="GO:1990234">
    <property type="term" value="C:transferase complex"/>
    <property type="evidence" value="ECO:0007669"/>
    <property type="project" value="UniProtKB-ARBA"/>
</dbReference>
<comment type="caution">
    <text evidence="4">The sequence shown here is derived from an EMBL/GenBank/DDBJ whole genome shotgun (WGS) entry which is preliminary data.</text>
</comment>
<sequence>QLTVFKGHEQAVGSVKYGSNELGNTILSGSDDQSIRMWDIRSCKQIQIFNGHKHYVNVVEYSPFVVKNSNEVGIGSNVICSGSEDNTVRFWDVRSNKKELYIIKGDDKDDYGIMCLKFVSLNKKEKTNVTTNGDGKVNLCYGSRNGSIHIWG</sequence>
<dbReference type="PRINTS" id="PR00320">
    <property type="entry name" value="GPROTEINBRPT"/>
</dbReference>
<protein>
    <submittedName>
        <fullName evidence="4">Uncharacterized protein</fullName>
    </submittedName>
</protein>
<keyword evidence="2" id="KW-0677">Repeat</keyword>
<evidence type="ECO:0000313" key="4">
    <source>
        <dbReference type="EMBL" id="ETO33011.1"/>
    </source>
</evidence>
<feature type="repeat" description="WD" evidence="3">
    <location>
        <begin position="49"/>
        <end position="101"/>
    </location>
</feature>
<dbReference type="Gene3D" id="2.130.10.10">
    <property type="entry name" value="YVTN repeat-like/Quinoprotein amine dehydrogenase"/>
    <property type="match status" value="1"/>
</dbReference>
<dbReference type="InterPro" id="IPR015943">
    <property type="entry name" value="WD40/YVTN_repeat-like_dom_sf"/>
</dbReference>
<evidence type="ECO:0000313" key="5">
    <source>
        <dbReference type="Proteomes" id="UP000023152"/>
    </source>
</evidence>
<dbReference type="PROSITE" id="PS50082">
    <property type="entry name" value="WD_REPEATS_2"/>
    <property type="match status" value="2"/>
</dbReference>
<name>X6P464_RETFI</name>
<dbReference type="SMART" id="SM00320">
    <property type="entry name" value="WD40"/>
    <property type="match status" value="3"/>
</dbReference>
<proteinExistence type="predicted"/>
<dbReference type="PANTHER" id="PTHR22847">
    <property type="entry name" value="WD40 REPEAT PROTEIN"/>
    <property type="match status" value="1"/>
</dbReference>
<evidence type="ECO:0000256" key="3">
    <source>
        <dbReference type="PROSITE-ProRule" id="PRU00221"/>
    </source>
</evidence>
<evidence type="ECO:0000256" key="1">
    <source>
        <dbReference type="ARBA" id="ARBA00022574"/>
    </source>
</evidence>
<dbReference type="AlphaFoldDB" id="X6P464"/>
<dbReference type="PANTHER" id="PTHR22847:SF637">
    <property type="entry name" value="WD REPEAT DOMAIN 5B"/>
    <property type="match status" value="1"/>
</dbReference>
<dbReference type="Proteomes" id="UP000023152">
    <property type="component" value="Unassembled WGS sequence"/>
</dbReference>
<evidence type="ECO:0000256" key="2">
    <source>
        <dbReference type="ARBA" id="ARBA00022737"/>
    </source>
</evidence>
<dbReference type="EMBL" id="ASPP01003759">
    <property type="protein sequence ID" value="ETO33011.1"/>
    <property type="molecule type" value="Genomic_DNA"/>
</dbReference>
<dbReference type="InterPro" id="IPR036322">
    <property type="entry name" value="WD40_repeat_dom_sf"/>
</dbReference>
<accession>X6P464</accession>
<dbReference type="InterPro" id="IPR019775">
    <property type="entry name" value="WD40_repeat_CS"/>
</dbReference>
<gene>
    <name evidence="4" type="ORF">RFI_04097</name>
</gene>
<keyword evidence="1 3" id="KW-0853">WD repeat</keyword>
<dbReference type="PROSITE" id="PS50294">
    <property type="entry name" value="WD_REPEATS_REGION"/>
    <property type="match status" value="1"/>
</dbReference>
<keyword evidence="5" id="KW-1185">Reference proteome</keyword>
<dbReference type="InterPro" id="IPR020472">
    <property type="entry name" value="WD40_PAC1"/>
</dbReference>
<feature type="repeat" description="WD" evidence="3">
    <location>
        <begin position="5"/>
        <end position="48"/>
    </location>
</feature>
<organism evidence="4 5">
    <name type="scientific">Reticulomyxa filosa</name>
    <dbReference type="NCBI Taxonomy" id="46433"/>
    <lineage>
        <taxon>Eukaryota</taxon>
        <taxon>Sar</taxon>
        <taxon>Rhizaria</taxon>
        <taxon>Retaria</taxon>
        <taxon>Foraminifera</taxon>
        <taxon>Monothalamids</taxon>
        <taxon>Reticulomyxidae</taxon>
        <taxon>Reticulomyxa</taxon>
    </lineage>
</organism>
<feature type="non-terminal residue" evidence="4">
    <location>
        <position position="1"/>
    </location>
</feature>